<organism evidence="2 3">
    <name type="scientific">Corallococcus caeni</name>
    <dbReference type="NCBI Taxonomy" id="3082388"/>
    <lineage>
        <taxon>Bacteria</taxon>
        <taxon>Pseudomonadati</taxon>
        <taxon>Myxococcota</taxon>
        <taxon>Myxococcia</taxon>
        <taxon>Myxococcales</taxon>
        <taxon>Cystobacterineae</taxon>
        <taxon>Myxococcaceae</taxon>
        <taxon>Corallococcus</taxon>
    </lineage>
</organism>
<feature type="region of interest" description="Disordered" evidence="1">
    <location>
        <begin position="29"/>
        <end position="53"/>
    </location>
</feature>
<feature type="region of interest" description="Disordered" evidence="1">
    <location>
        <begin position="257"/>
        <end position="277"/>
    </location>
</feature>
<comment type="caution">
    <text evidence="2">The sequence shown here is derived from an EMBL/GenBank/DDBJ whole genome shotgun (WGS) entry which is preliminary data.</text>
</comment>
<dbReference type="EMBL" id="BTTX01000002">
    <property type="protein sequence ID" value="GMU06432.1"/>
    <property type="molecule type" value="Genomic_DNA"/>
</dbReference>
<dbReference type="RefSeq" id="WP_338267431.1">
    <property type="nucleotide sequence ID" value="NZ_BTTW01000007.1"/>
</dbReference>
<keyword evidence="3" id="KW-1185">Reference proteome</keyword>
<evidence type="ECO:0008006" key="4">
    <source>
        <dbReference type="Google" id="ProtNLM"/>
    </source>
</evidence>
<accession>A0ABQ6QQY3</accession>
<protein>
    <recommendedName>
        <fullName evidence="4">SprT-like domain-containing protein</fullName>
    </recommendedName>
</protein>
<evidence type="ECO:0000313" key="3">
    <source>
        <dbReference type="Proteomes" id="UP001342631"/>
    </source>
</evidence>
<gene>
    <name evidence="2" type="ORF">ASNO1_26850</name>
</gene>
<feature type="compositionally biased region" description="Basic and acidic residues" evidence="1">
    <location>
        <begin position="29"/>
        <end position="48"/>
    </location>
</feature>
<reference evidence="2 3" key="1">
    <citation type="journal article" date="2024" name="Arch. Microbiol.">
        <title>Corallococcus caeni sp. nov., a novel myxobacterium isolated from activated sludge.</title>
        <authorList>
            <person name="Tomita S."/>
            <person name="Nakai R."/>
            <person name="Kuroda K."/>
            <person name="Kurashita H."/>
            <person name="Hatamoto M."/>
            <person name="Yamaguchi T."/>
            <person name="Narihiro T."/>
        </authorList>
    </citation>
    <scope>NUCLEOTIDE SEQUENCE [LARGE SCALE GENOMIC DNA]</scope>
    <source>
        <strain evidence="2 3">NO1</strain>
    </source>
</reference>
<sequence>MPKAVCGGCGELAILSNNLCRACRDRQPNAVPKKEEERPGFAQQERHAQSWGDDLETSLEFTKASKMPAMYISTMSPANRGFGTVRPEDMAWANVVAEVFANNFLHANPLDFVFRGLVLFGSDEMIFSPPGQSSFGAKVPSPSISVIPFHLFQKKIENASLADWVCVMCHEIIHYLHWRWRLLPCLEKERNAYEDAVTGTVKLATCGIPLATEKEAAGKRELVAPPADFTENGFRARYGLAPRKVYGDCTNFGGPGGAQMDKHPLLRKMYPPPKGKE</sequence>
<proteinExistence type="predicted"/>
<dbReference type="Proteomes" id="UP001342631">
    <property type="component" value="Unassembled WGS sequence"/>
</dbReference>
<evidence type="ECO:0000313" key="2">
    <source>
        <dbReference type="EMBL" id="GMU06432.1"/>
    </source>
</evidence>
<name>A0ABQ6QQY3_9BACT</name>
<evidence type="ECO:0000256" key="1">
    <source>
        <dbReference type="SAM" id="MobiDB-lite"/>
    </source>
</evidence>